<dbReference type="InterPro" id="IPR002132">
    <property type="entry name" value="Ribosomal_uL5"/>
</dbReference>
<dbReference type="GeneID" id="54569149"/>
<name>A0A6A6CV18_ZASCE</name>
<dbReference type="PANTHER" id="PTHR11994">
    <property type="entry name" value="60S RIBOSOMAL PROTEIN L11-RELATED"/>
    <property type="match status" value="1"/>
</dbReference>
<protein>
    <recommendedName>
        <fullName evidence="4">Large ribosomal subunit protein uL5m</fullName>
    </recommendedName>
</protein>
<keyword evidence="2" id="KW-0689">Ribosomal protein</keyword>
<dbReference type="EMBL" id="ML993584">
    <property type="protein sequence ID" value="KAF2171017.1"/>
    <property type="molecule type" value="Genomic_DNA"/>
</dbReference>
<dbReference type="Pfam" id="PF00673">
    <property type="entry name" value="Ribosomal_L5_C"/>
    <property type="match status" value="1"/>
</dbReference>
<dbReference type="GO" id="GO:1990904">
    <property type="term" value="C:ribonucleoprotein complex"/>
    <property type="evidence" value="ECO:0007669"/>
    <property type="project" value="UniProtKB-KW"/>
</dbReference>
<evidence type="ECO:0000256" key="3">
    <source>
        <dbReference type="ARBA" id="ARBA00023274"/>
    </source>
</evidence>
<dbReference type="InterPro" id="IPR022803">
    <property type="entry name" value="Ribosomal_uL5_dom_sf"/>
</dbReference>
<gene>
    <name evidence="8" type="ORF">M409DRAFT_64009</name>
</gene>
<feature type="region of interest" description="Disordered" evidence="5">
    <location>
        <begin position="87"/>
        <end position="112"/>
    </location>
</feature>
<keyword evidence="3" id="KW-0687">Ribonucleoprotein</keyword>
<evidence type="ECO:0000313" key="8">
    <source>
        <dbReference type="EMBL" id="KAF2171017.1"/>
    </source>
</evidence>
<dbReference type="GO" id="GO:0005840">
    <property type="term" value="C:ribosome"/>
    <property type="evidence" value="ECO:0007669"/>
    <property type="project" value="UniProtKB-KW"/>
</dbReference>
<evidence type="ECO:0000259" key="6">
    <source>
        <dbReference type="Pfam" id="PF00281"/>
    </source>
</evidence>
<dbReference type="GO" id="GO:0003735">
    <property type="term" value="F:structural constituent of ribosome"/>
    <property type="evidence" value="ECO:0007669"/>
    <property type="project" value="InterPro"/>
</dbReference>
<dbReference type="GO" id="GO:0006412">
    <property type="term" value="P:translation"/>
    <property type="evidence" value="ECO:0007669"/>
    <property type="project" value="InterPro"/>
</dbReference>
<comment type="similarity">
    <text evidence="1">Belongs to the universal ribosomal protein uL5 family.</text>
</comment>
<feature type="domain" description="Large ribosomal subunit protein uL5 N-terminal" evidence="6">
    <location>
        <begin position="189"/>
        <end position="242"/>
    </location>
</feature>
<dbReference type="RefSeq" id="XP_033671906.1">
    <property type="nucleotide sequence ID" value="XM_033815877.1"/>
</dbReference>
<evidence type="ECO:0000256" key="4">
    <source>
        <dbReference type="ARBA" id="ARBA00040368"/>
    </source>
</evidence>
<keyword evidence="9" id="KW-1185">Reference proteome</keyword>
<dbReference type="OrthoDB" id="539541at2759"/>
<proteinExistence type="inferred from homology"/>
<dbReference type="SUPFAM" id="SSF55282">
    <property type="entry name" value="RL5-like"/>
    <property type="match status" value="1"/>
</dbReference>
<evidence type="ECO:0000259" key="7">
    <source>
        <dbReference type="Pfam" id="PF00673"/>
    </source>
</evidence>
<dbReference type="Pfam" id="PF00281">
    <property type="entry name" value="Ribosomal_L5"/>
    <property type="match status" value="1"/>
</dbReference>
<organism evidence="8 9">
    <name type="scientific">Zasmidium cellare ATCC 36951</name>
    <dbReference type="NCBI Taxonomy" id="1080233"/>
    <lineage>
        <taxon>Eukaryota</taxon>
        <taxon>Fungi</taxon>
        <taxon>Dikarya</taxon>
        <taxon>Ascomycota</taxon>
        <taxon>Pezizomycotina</taxon>
        <taxon>Dothideomycetes</taxon>
        <taxon>Dothideomycetidae</taxon>
        <taxon>Mycosphaerellales</taxon>
        <taxon>Mycosphaerellaceae</taxon>
        <taxon>Zasmidium</taxon>
    </lineage>
</organism>
<sequence>MALQEVTNAVIRRMQSSQTPLKQAWKLQCLRKYATGNVQKELGELEESVHQATPSEAAGKMMSQYNPAKNAKLRKEQLPSSRYQFRPPRYYRGPLHPHQPLPSSDPASREFIPGPFSLPRLQQTYESTIAPDVMTLTYQHYPPGFERPQKGERLREWVGDSPYFKNRPRRGPRGYDVLPLLRKPITFRNIPKLERVTVHTMLKGAADDSAYLHVAGMIVQNISNVRVTTHAVKKSVAGFGLRAGKHVSVTSELYGEDMYHFLSKVVDVVMPKIKDYKGVKGSSGDSSGHISFGFTPEEVALFPEVEVNYDMYPPKMIPGLHVTVHTSATTDYDARMLLQAIGVPFYGKMVD</sequence>
<evidence type="ECO:0000256" key="2">
    <source>
        <dbReference type="ARBA" id="ARBA00022980"/>
    </source>
</evidence>
<accession>A0A6A6CV18</accession>
<dbReference type="AlphaFoldDB" id="A0A6A6CV18"/>
<reference evidence="8" key="1">
    <citation type="journal article" date="2020" name="Stud. Mycol.">
        <title>101 Dothideomycetes genomes: a test case for predicting lifestyles and emergence of pathogens.</title>
        <authorList>
            <person name="Haridas S."/>
            <person name="Albert R."/>
            <person name="Binder M."/>
            <person name="Bloem J."/>
            <person name="Labutti K."/>
            <person name="Salamov A."/>
            <person name="Andreopoulos B."/>
            <person name="Baker S."/>
            <person name="Barry K."/>
            <person name="Bills G."/>
            <person name="Bluhm B."/>
            <person name="Cannon C."/>
            <person name="Castanera R."/>
            <person name="Culley D."/>
            <person name="Daum C."/>
            <person name="Ezra D."/>
            <person name="Gonzalez J."/>
            <person name="Henrissat B."/>
            <person name="Kuo A."/>
            <person name="Liang C."/>
            <person name="Lipzen A."/>
            <person name="Lutzoni F."/>
            <person name="Magnuson J."/>
            <person name="Mondo S."/>
            <person name="Nolan M."/>
            <person name="Ohm R."/>
            <person name="Pangilinan J."/>
            <person name="Park H.-J."/>
            <person name="Ramirez L."/>
            <person name="Alfaro M."/>
            <person name="Sun H."/>
            <person name="Tritt A."/>
            <person name="Yoshinaga Y."/>
            <person name="Zwiers L.-H."/>
            <person name="Turgeon B."/>
            <person name="Goodwin S."/>
            <person name="Spatafora J."/>
            <person name="Crous P."/>
            <person name="Grigoriev I."/>
        </authorList>
    </citation>
    <scope>NUCLEOTIDE SEQUENCE</scope>
    <source>
        <strain evidence="8">ATCC 36951</strain>
    </source>
</reference>
<feature type="domain" description="Large ribosomal subunit protein uL5 C-terminal" evidence="7">
    <location>
        <begin position="247"/>
        <end position="345"/>
    </location>
</feature>
<dbReference type="Proteomes" id="UP000799537">
    <property type="component" value="Unassembled WGS sequence"/>
</dbReference>
<evidence type="ECO:0000313" key="9">
    <source>
        <dbReference type="Proteomes" id="UP000799537"/>
    </source>
</evidence>
<dbReference type="FunFam" id="3.30.1440.10:FF:000001">
    <property type="entry name" value="50S ribosomal protein L5"/>
    <property type="match status" value="1"/>
</dbReference>
<dbReference type="Gene3D" id="3.30.1440.10">
    <property type="match status" value="1"/>
</dbReference>
<dbReference type="InterPro" id="IPR031310">
    <property type="entry name" value="Ribosomal_uL5_N"/>
</dbReference>
<evidence type="ECO:0000256" key="1">
    <source>
        <dbReference type="ARBA" id="ARBA00008553"/>
    </source>
</evidence>
<dbReference type="InterPro" id="IPR031309">
    <property type="entry name" value="Ribosomal_uL5_C"/>
</dbReference>
<evidence type="ECO:0000256" key="5">
    <source>
        <dbReference type="SAM" id="MobiDB-lite"/>
    </source>
</evidence>